<evidence type="ECO:0000256" key="4">
    <source>
        <dbReference type="ARBA" id="ARBA00022490"/>
    </source>
</evidence>
<dbReference type="PANTHER" id="PTHR23155:SF1152">
    <property type="entry name" value="AAA+ ATPASE DOMAIN-CONTAINING PROTEIN"/>
    <property type="match status" value="1"/>
</dbReference>
<dbReference type="InterPro" id="IPR044974">
    <property type="entry name" value="Disease_R_plants"/>
</dbReference>
<evidence type="ECO:0000313" key="14">
    <source>
        <dbReference type="EMBL" id="KAL0441039.1"/>
    </source>
</evidence>
<evidence type="ECO:0000256" key="3">
    <source>
        <dbReference type="ARBA" id="ARBA00008894"/>
    </source>
</evidence>
<comment type="function">
    <text evidence="1">Confers resistance to late blight (Phytophthora infestans) races carrying the avirulence gene Avr1. Resistance proteins guard the plant against pathogens that contain an appropriate avirulence protein via an indirect interaction with this avirulence protein. That triggers a defense system including the hypersensitive response, which restricts the pathogen growth.</text>
</comment>
<protein>
    <submittedName>
        <fullName evidence="14">Late blight resistance proteinR1A-10</fullName>
    </submittedName>
</protein>
<dbReference type="EMBL" id="JACGWJ010000001">
    <property type="protein sequence ID" value="KAL0441039.1"/>
    <property type="molecule type" value="Genomic_DNA"/>
</dbReference>
<evidence type="ECO:0000259" key="13">
    <source>
        <dbReference type="Pfam" id="PF23598"/>
    </source>
</evidence>
<keyword evidence="10" id="KW-0067">ATP-binding</keyword>
<organism evidence="14">
    <name type="scientific">Sesamum radiatum</name>
    <name type="common">Black benniseed</name>
    <dbReference type="NCBI Taxonomy" id="300843"/>
    <lineage>
        <taxon>Eukaryota</taxon>
        <taxon>Viridiplantae</taxon>
        <taxon>Streptophyta</taxon>
        <taxon>Embryophyta</taxon>
        <taxon>Tracheophyta</taxon>
        <taxon>Spermatophyta</taxon>
        <taxon>Magnoliopsida</taxon>
        <taxon>eudicotyledons</taxon>
        <taxon>Gunneridae</taxon>
        <taxon>Pentapetalae</taxon>
        <taxon>asterids</taxon>
        <taxon>lamiids</taxon>
        <taxon>Lamiales</taxon>
        <taxon>Pedaliaceae</taxon>
        <taxon>Sesamum</taxon>
    </lineage>
</organism>
<dbReference type="Gene3D" id="1.10.8.430">
    <property type="entry name" value="Helical domain of apoptotic protease-activating factors"/>
    <property type="match status" value="1"/>
</dbReference>
<dbReference type="Gene3D" id="1.20.5.4130">
    <property type="match status" value="1"/>
</dbReference>
<gene>
    <name evidence="14" type="ORF">Sradi_0042800</name>
</gene>
<dbReference type="SUPFAM" id="SSF52058">
    <property type="entry name" value="L domain-like"/>
    <property type="match status" value="1"/>
</dbReference>
<dbReference type="InterPro" id="IPR055414">
    <property type="entry name" value="LRR_R13L4/SHOC2-like"/>
</dbReference>
<dbReference type="InterPro" id="IPR027417">
    <property type="entry name" value="P-loop_NTPase"/>
</dbReference>
<proteinExistence type="inferred from homology"/>
<dbReference type="Gene3D" id="1.10.10.10">
    <property type="entry name" value="Winged helix-like DNA-binding domain superfamily/Winged helix DNA-binding domain"/>
    <property type="match status" value="1"/>
</dbReference>
<reference evidence="14" key="1">
    <citation type="submission" date="2020-06" db="EMBL/GenBank/DDBJ databases">
        <authorList>
            <person name="Li T."/>
            <person name="Hu X."/>
            <person name="Zhang T."/>
            <person name="Song X."/>
            <person name="Zhang H."/>
            <person name="Dai N."/>
            <person name="Sheng W."/>
            <person name="Hou X."/>
            <person name="Wei L."/>
        </authorList>
    </citation>
    <scope>NUCLEOTIDE SEQUENCE</scope>
    <source>
        <strain evidence="14">G02</strain>
        <tissue evidence="14">Leaf</tissue>
    </source>
</reference>
<evidence type="ECO:0000256" key="9">
    <source>
        <dbReference type="ARBA" id="ARBA00022821"/>
    </source>
</evidence>
<dbReference type="GO" id="GO:0009626">
    <property type="term" value="P:plant-type hypersensitive response"/>
    <property type="evidence" value="ECO:0007669"/>
    <property type="project" value="UniProtKB-KW"/>
</dbReference>
<evidence type="ECO:0000256" key="7">
    <source>
        <dbReference type="ARBA" id="ARBA00022737"/>
    </source>
</evidence>
<accession>A0AAW2WGQ6</accession>
<dbReference type="Pfam" id="PF23559">
    <property type="entry name" value="WHD_DRP"/>
    <property type="match status" value="1"/>
</dbReference>
<evidence type="ECO:0000256" key="8">
    <source>
        <dbReference type="ARBA" id="ARBA00022741"/>
    </source>
</evidence>
<dbReference type="InterPro" id="IPR032675">
    <property type="entry name" value="LRR_dom_sf"/>
</dbReference>
<evidence type="ECO:0000256" key="6">
    <source>
        <dbReference type="ARBA" id="ARBA00022667"/>
    </source>
</evidence>
<dbReference type="GO" id="GO:0051607">
    <property type="term" value="P:defense response to virus"/>
    <property type="evidence" value="ECO:0007669"/>
    <property type="project" value="UniProtKB-ARBA"/>
</dbReference>
<dbReference type="AlphaFoldDB" id="A0AAW2WGQ6"/>
<reference evidence="14" key="2">
    <citation type="journal article" date="2024" name="Plant">
        <title>Genomic evolution and insights into agronomic trait innovations of Sesamum species.</title>
        <authorList>
            <person name="Miao H."/>
            <person name="Wang L."/>
            <person name="Qu L."/>
            <person name="Liu H."/>
            <person name="Sun Y."/>
            <person name="Le M."/>
            <person name="Wang Q."/>
            <person name="Wei S."/>
            <person name="Zheng Y."/>
            <person name="Lin W."/>
            <person name="Duan Y."/>
            <person name="Cao H."/>
            <person name="Xiong S."/>
            <person name="Wang X."/>
            <person name="Wei L."/>
            <person name="Li C."/>
            <person name="Ma Q."/>
            <person name="Ju M."/>
            <person name="Zhao R."/>
            <person name="Li G."/>
            <person name="Mu C."/>
            <person name="Tian Q."/>
            <person name="Mei H."/>
            <person name="Zhang T."/>
            <person name="Gao T."/>
            <person name="Zhang H."/>
        </authorList>
    </citation>
    <scope>NUCLEOTIDE SEQUENCE</scope>
    <source>
        <strain evidence="14">G02</strain>
    </source>
</reference>
<evidence type="ECO:0000256" key="1">
    <source>
        <dbReference type="ARBA" id="ARBA00002074"/>
    </source>
</evidence>
<comment type="caution">
    <text evidence="14">The sequence shown here is derived from an EMBL/GenBank/DDBJ whole genome shotgun (WGS) entry which is preliminary data.</text>
</comment>
<evidence type="ECO:0000259" key="12">
    <source>
        <dbReference type="Pfam" id="PF23559"/>
    </source>
</evidence>
<dbReference type="Gene3D" id="3.40.50.300">
    <property type="entry name" value="P-loop containing nucleotide triphosphate hydrolases"/>
    <property type="match status" value="1"/>
</dbReference>
<keyword evidence="9" id="KW-0611">Plant defense</keyword>
<dbReference type="Pfam" id="PF23598">
    <property type="entry name" value="LRR_14"/>
    <property type="match status" value="1"/>
</dbReference>
<dbReference type="InterPro" id="IPR058922">
    <property type="entry name" value="WHD_DRP"/>
</dbReference>
<keyword evidence="5" id="KW-0433">Leucine-rich repeat</keyword>
<evidence type="ECO:0000256" key="2">
    <source>
        <dbReference type="ARBA" id="ARBA00004496"/>
    </source>
</evidence>
<dbReference type="SUPFAM" id="SSF52540">
    <property type="entry name" value="P-loop containing nucleoside triphosphate hydrolases"/>
    <property type="match status" value="1"/>
</dbReference>
<dbReference type="GO" id="GO:0043531">
    <property type="term" value="F:ADP binding"/>
    <property type="evidence" value="ECO:0007669"/>
    <property type="project" value="InterPro"/>
</dbReference>
<feature type="domain" description="NB-ARC" evidence="11">
    <location>
        <begin position="162"/>
        <end position="329"/>
    </location>
</feature>
<comment type="subcellular location">
    <subcellularLocation>
        <location evidence="2">Cytoplasm</location>
    </subcellularLocation>
</comment>
<feature type="domain" description="Disease resistance R13L4/SHOC-2-like LRR" evidence="13">
    <location>
        <begin position="577"/>
        <end position="808"/>
    </location>
</feature>
<dbReference type="FunFam" id="1.10.10.10:FF:000322">
    <property type="entry name" value="Probable disease resistance protein At1g63360"/>
    <property type="match status" value="1"/>
</dbReference>
<comment type="similarity">
    <text evidence="3">Belongs to the disease resistance NB-LRR family.</text>
</comment>
<keyword evidence="4" id="KW-0963">Cytoplasm</keyword>
<dbReference type="InterPro" id="IPR042197">
    <property type="entry name" value="Apaf_helical"/>
</dbReference>
<keyword evidence="8" id="KW-0547">Nucleotide-binding</keyword>
<keyword evidence="7" id="KW-0677">Repeat</keyword>
<feature type="domain" description="Disease resistance protein winged helix" evidence="12">
    <location>
        <begin position="416"/>
        <end position="486"/>
    </location>
</feature>
<dbReference type="PANTHER" id="PTHR23155">
    <property type="entry name" value="DISEASE RESISTANCE PROTEIN RP"/>
    <property type="match status" value="1"/>
</dbReference>
<keyword evidence="6" id="KW-0381">Hypersensitive response</keyword>
<dbReference type="PRINTS" id="PR00364">
    <property type="entry name" value="DISEASERSIST"/>
</dbReference>
<dbReference type="InterPro" id="IPR002182">
    <property type="entry name" value="NB-ARC"/>
</dbReference>
<evidence type="ECO:0000256" key="5">
    <source>
        <dbReference type="ARBA" id="ARBA00022614"/>
    </source>
</evidence>
<dbReference type="GO" id="GO:0005524">
    <property type="term" value="F:ATP binding"/>
    <property type="evidence" value="ECO:0007669"/>
    <property type="project" value="UniProtKB-KW"/>
</dbReference>
<dbReference type="Gene3D" id="3.80.10.10">
    <property type="entry name" value="Ribonuclease Inhibitor"/>
    <property type="match status" value="1"/>
</dbReference>
<evidence type="ECO:0000256" key="10">
    <source>
        <dbReference type="ARBA" id="ARBA00022840"/>
    </source>
</evidence>
<name>A0AAW2WGQ6_SESRA</name>
<evidence type="ECO:0000259" key="11">
    <source>
        <dbReference type="Pfam" id="PF00931"/>
    </source>
</evidence>
<dbReference type="InterPro" id="IPR036388">
    <property type="entry name" value="WH-like_DNA-bd_sf"/>
</dbReference>
<dbReference type="Pfam" id="PF00931">
    <property type="entry name" value="NB-ARC"/>
    <property type="match status" value="1"/>
</dbReference>
<dbReference type="FunFam" id="3.40.50.300:FF:001091">
    <property type="entry name" value="Probable disease resistance protein At1g61300"/>
    <property type="match status" value="1"/>
</dbReference>
<sequence length="856" mass="98171">MAVAAYAALLSLTHVLDNVQHPVRRHRLHVDTERIQSLQEKVQFLQDFLELHSQRKSQEIDDLARKITVVADDAEDVIDLHVVDQLREGSQDESHHLAALSSFCQDLDRVIEKIDSITKGLMMIKEDWGDDVQEQKLITSLPASSSAELPFDGKNSSMVGFDDHLLQIMDELTRDESNFQILPIVGMGGIGKTTLARNAFDHPYIINHFDIRIWFTISQEYSVPEILLGLLNDGKKPESNKETVAQLGEKLHKKLFGRKYLIVMDDVWSKKAWDDLNLFFPNNGNGSRVMMTTRLLNVVVSLGSCEPHLMDFLDNEKSWDLLCKKVFGRRGCPYPELKECGKDIAKGCKGLPLTIVVISGLLAKSNMTREYWDSVAKNVNSFANSEDNERCLKILYLSYSNLPIHLKSCFLYMGAFREDKEIKVSELAKLWIAEGFLKPIRGKILEKVAEEYMKDLADRNMILIRTWTSTGKIKSCGIHDLLRDLCLKEFEKEHFIRVPKVQCIHLVRKKDVCFLCSKEDTLKRIYLLEVHVGSQTTSIAIPLVCDACRMMYPRIVKLRLVKLMDIFNDYELLQPTKLRYLSFFTMWDIGYYSPLSVPLFWNLQTLHLNTSFNTKYPVFLPDEIWEMPQLRHLKVEPISLPDPKVTQGSATILENLQTLSKILNFRCTEEVLERIPNVKKLKVIYSDNSGAWSYYCLHNLAYLHKLESLSLTSSFVSLEDTAFPQSLKKLTLTRCRIPWDSMTVIGSLSNLEVLKLYYKAFQGPEWNPHEGQFPRLKVLYIHNTDLERWGAEDIHFPNLESLVLKTMFCLEEIPAGIGDIPTLRSIHLSDCTDSAVTSAKQIQKEQESNGNELEVV</sequence>
<dbReference type="GO" id="GO:0005737">
    <property type="term" value="C:cytoplasm"/>
    <property type="evidence" value="ECO:0007669"/>
    <property type="project" value="UniProtKB-SubCell"/>
</dbReference>